<sequence length="406" mass="43915">MSSETGPAPRTTFTIGSRASKLAQIQTEIVRDSLITLHPDKTFELLYMTTEGDKNQSQALYLLGGKALWTKELEVSLFDRQIDMIVHSLKDVPTLLPEGGEIGAILEREDPRDCLVVKEGLSYKSLEELPDGSVIGTSSVRRVAQLKKGFPKLVFNDVRGNLHTRLKKLDDPEGVFTALILARAGLERLGLGSRITCSIGAPTLLYAVGQGALGVEIRSDDSEVRELLVPLEDWRTAWSCQAERACLRVLEGGCSVPVGVNTLLEEHEDDATEEPGAVAGGSSGAQAEGSKSAPRPSKLTLTGTVTSLDGSKHVHHTITTVVSSAQEAEDVGKNVAKTLIANGAGDILNEINRERESRVQRERQQDAERALRPEQDETDDLKRKLPATQASADAPGDKQAEPVQDE</sequence>
<dbReference type="Pfam" id="PF01379">
    <property type="entry name" value="Porphobil_deam"/>
    <property type="match status" value="1"/>
</dbReference>
<comment type="function">
    <text evidence="2">Tetrapolymerization of the monopyrrole PBG into the hydroxymethylbilane pre-uroporphyrinogen in several discrete steps.</text>
</comment>
<evidence type="ECO:0000313" key="17">
    <source>
        <dbReference type="Proteomes" id="UP000663850"/>
    </source>
</evidence>
<dbReference type="NCBIfam" id="TIGR00212">
    <property type="entry name" value="hemC"/>
    <property type="match status" value="1"/>
</dbReference>
<dbReference type="PANTHER" id="PTHR11557:SF0">
    <property type="entry name" value="PORPHOBILINOGEN DEAMINASE"/>
    <property type="match status" value="1"/>
</dbReference>
<evidence type="ECO:0000256" key="7">
    <source>
        <dbReference type="ARBA" id="ARBA00022679"/>
    </source>
</evidence>
<comment type="pathway">
    <text evidence="3">Porphyrin-containing compound metabolism; protoporphyrin-IX biosynthesis; coproporphyrinogen-III from 5-aminolevulinate: step 2/4.</text>
</comment>
<evidence type="ECO:0000313" key="16">
    <source>
        <dbReference type="EMBL" id="CAE6520496.1"/>
    </source>
</evidence>
<evidence type="ECO:0000259" key="14">
    <source>
        <dbReference type="Pfam" id="PF01379"/>
    </source>
</evidence>
<dbReference type="GO" id="GO:0006783">
    <property type="term" value="P:heme biosynthetic process"/>
    <property type="evidence" value="ECO:0007669"/>
    <property type="project" value="UniProtKB-KW"/>
</dbReference>
<comment type="caution">
    <text evidence="16">The sequence shown here is derived from an EMBL/GenBank/DDBJ whole genome shotgun (WGS) entry which is preliminary data.</text>
</comment>
<comment type="cofactor">
    <cofactor evidence="1">
        <name>dipyrromethane</name>
        <dbReference type="ChEBI" id="CHEBI:60342"/>
    </cofactor>
</comment>
<evidence type="ECO:0000256" key="5">
    <source>
        <dbReference type="ARBA" id="ARBA00012655"/>
    </source>
</evidence>
<dbReference type="EMBL" id="CAJMWZ010006348">
    <property type="protein sequence ID" value="CAE6520496.1"/>
    <property type="molecule type" value="Genomic_DNA"/>
</dbReference>
<dbReference type="EC" id="2.5.1.61" evidence="5"/>
<dbReference type="Gene3D" id="3.40.190.10">
    <property type="entry name" value="Periplasmic binding protein-like II"/>
    <property type="match status" value="2"/>
</dbReference>
<keyword evidence="9" id="KW-0627">Porphyrin biosynthesis</keyword>
<evidence type="ECO:0000256" key="1">
    <source>
        <dbReference type="ARBA" id="ARBA00001916"/>
    </source>
</evidence>
<evidence type="ECO:0000256" key="9">
    <source>
        <dbReference type="ARBA" id="ARBA00023244"/>
    </source>
</evidence>
<dbReference type="CDD" id="cd13645">
    <property type="entry name" value="PBP2_HuPBGD_like"/>
    <property type="match status" value="1"/>
</dbReference>
<dbReference type="InterPro" id="IPR036803">
    <property type="entry name" value="Porphobilinogen_deaminase_C_sf"/>
</dbReference>
<comment type="catalytic activity">
    <reaction evidence="12">
        <text>4 porphobilinogen + H2O = hydroxymethylbilane + 4 NH4(+)</text>
        <dbReference type="Rhea" id="RHEA:13185"/>
        <dbReference type="ChEBI" id="CHEBI:15377"/>
        <dbReference type="ChEBI" id="CHEBI:28938"/>
        <dbReference type="ChEBI" id="CHEBI:57845"/>
        <dbReference type="ChEBI" id="CHEBI:58126"/>
        <dbReference type="EC" id="2.5.1.61"/>
    </reaction>
</comment>
<evidence type="ECO:0000256" key="11">
    <source>
        <dbReference type="ARBA" id="ARBA00033064"/>
    </source>
</evidence>
<proteinExistence type="inferred from homology"/>
<dbReference type="InterPro" id="IPR000860">
    <property type="entry name" value="HemC"/>
</dbReference>
<dbReference type="SUPFAM" id="SSF53850">
    <property type="entry name" value="Periplasmic binding protein-like II"/>
    <property type="match status" value="1"/>
</dbReference>
<dbReference type="AlphaFoldDB" id="A0A8H3DGN7"/>
<gene>
    <name evidence="16" type="ORF">RDB_LOCUS117290</name>
</gene>
<protein>
    <recommendedName>
        <fullName evidence="6">Porphobilinogen deaminase</fullName>
        <ecNumber evidence="5">2.5.1.61</ecNumber>
    </recommendedName>
    <alternativeName>
        <fullName evidence="11">Hydroxymethylbilane synthase</fullName>
    </alternativeName>
    <alternativeName>
        <fullName evidence="10">Pre-uroporphyrinogen synthase</fullName>
    </alternativeName>
</protein>
<dbReference type="InterPro" id="IPR022418">
    <property type="entry name" value="Porphobilinogen_deaminase_C"/>
</dbReference>
<feature type="domain" description="Porphobilinogen deaminase C-terminal" evidence="15">
    <location>
        <begin position="239"/>
        <end position="265"/>
    </location>
</feature>
<evidence type="ECO:0000256" key="4">
    <source>
        <dbReference type="ARBA" id="ARBA00005638"/>
    </source>
</evidence>
<evidence type="ECO:0000259" key="15">
    <source>
        <dbReference type="Pfam" id="PF03900"/>
    </source>
</evidence>
<dbReference type="GO" id="GO:0005737">
    <property type="term" value="C:cytoplasm"/>
    <property type="evidence" value="ECO:0007669"/>
    <property type="project" value="TreeGrafter"/>
</dbReference>
<evidence type="ECO:0000256" key="12">
    <source>
        <dbReference type="ARBA" id="ARBA00048169"/>
    </source>
</evidence>
<dbReference type="Proteomes" id="UP000663850">
    <property type="component" value="Unassembled WGS sequence"/>
</dbReference>
<evidence type="ECO:0000256" key="3">
    <source>
        <dbReference type="ARBA" id="ARBA00004735"/>
    </source>
</evidence>
<feature type="region of interest" description="Disordered" evidence="13">
    <location>
        <begin position="353"/>
        <end position="406"/>
    </location>
</feature>
<dbReference type="InterPro" id="IPR022417">
    <property type="entry name" value="Porphobilin_deaminase_N"/>
</dbReference>
<keyword evidence="8" id="KW-0350">Heme biosynthesis</keyword>
<keyword evidence="7" id="KW-0808">Transferase</keyword>
<feature type="compositionally biased region" description="Polar residues" evidence="13">
    <location>
        <begin position="299"/>
        <end position="308"/>
    </location>
</feature>
<evidence type="ECO:0000256" key="10">
    <source>
        <dbReference type="ARBA" id="ARBA00030685"/>
    </source>
</evidence>
<accession>A0A8H3DGN7</accession>
<feature type="domain" description="Porphobilinogen deaminase N-terminal" evidence="14">
    <location>
        <begin position="14"/>
        <end position="225"/>
    </location>
</feature>
<name>A0A8H3DGN7_9AGAM</name>
<evidence type="ECO:0000256" key="13">
    <source>
        <dbReference type="SAM" id="MobiDB-lite"/>
    </source>
</evidence>
<dbReference type="Gene3D" id="3.30.160.40">
    <property type="entry name" value="Porphobilinogen deaminase, C-terminal domain"/>
    <property type="match status" value="1"/>
</dbReference>
<evidence type="ECO:0000256" key="8">
    <source>
        <dbReference type="ARBA" id="ARBA00023133"/>
    </source>
</evidence>
<comment type="similarity">
    <text evidence="4">Belongs to the HMBS family.</text>
</comment>
<dbReference type="PRINTS" id="PR00151">
    <property type="entry name" value="PORPHBDMNASE"/>
</dbReference>
<feature type="region of interest" description="Disordered" evidence="13">
    <location>
        <begin position="268"/>
        <end position="308"/>
    </location>
</feature>
<dbReference type="FunFam" id="3.40.190.10:FF:000086">
    <property type="entry name" value="Probable porphobilinogen deaminase"/>
    <property type="match status" value="1"/>
</dbReference>
<evidence type="ECO:0000256" key="2">
    <source>
        <dbReference type="ARBA" id="ARBA00002869"/>
    </source>
</evidence>
<dbReference type="SUPFAM" id="SSF54782">
    <property type="entry name" value="Porphobilinogen deaminase (hydroxymethylbilane synthase), C-terminal domain"/>
    <property type="match status" value="1"/>
</dbReference>
<dbReference type="Pfam" id="PF03900">
    <property type="entry name" value="Porphobil_deamC"/>
    <property type="match status" value="1"/>
</dbReference>
<dbReference type="FunFam" id="3.40.190.10:FF:000005">
    <property type="entry name" value="Porphobilinogen deaminase"/>
    <property type="match status" value="1"/>
</dbReference>
<dbReference type="GO" id="GO:0004418">
    <property type="term" value="F:hydroxymethylbilane synthase activity"/>
    <property type="evidence" value="ECO:0007669"/>
    <property type="project" value="UniProtKB-EC"/>
</dbReference>
<evidence type="ECO:0000256" key="6">
    <source>
        <dbReference type="ARBA" id="ARBA00016519"/>
    </source>
</evidence>
<feature type="compositionally biased region" description="Low complexity" evidence="13">
    <location>
        <begin position="284"/>
        <end position="293"/>
    </location>
</feature>
<reference evidence="16" key="1">
    <citation type="submission" date="2021-01" db="EMBL/GenBank/DDBJ databases">
        <authorList>
            <person name="Kaushik A."/>
        </authorList>
    </citation>
    <scope>NUCLEOTIDE SEQUENCE</scope>
    <source>
        <strain evidence="16">Type strain: AG8-Rh-89/</strain>
    </source>
</reference>
<dbReference type="PANTHER" id="PTHR11557">
    <property type="entry name" value="PORPHOBILINOGEN DEAMINASE"/>
    <property type="match status" value="1"/>
</dbReference>
<organism evidence="16 17">
    <name type="scientific">Rhizoctonia solani</name>
    <dbReference type="NCBI Taxonomy" id="456999"/>
    <lineage>
        <taxon>Eukaryota</taxon>
        <taxon>Fungi</taxon>
        <taxon>Dikarya</taxon>
        <taxon>Basidiomycota</taxon>
        <taxon>Agaricomycotina</taxon>
        <taxon>Agaricomycetes</taxon>
        <taxon>Cantharellales</taxon>
        <taxon>Ceratobasidiaceae</taxon>
        <taxon>Rhizoctonia</taxon>
    </lineage>
</organism>
<feature type="compositionally biased region" description="Basic and acidic residues" evidence="13">
    <location>
        <begin position="353"/>
        <end position="383"/>
    </location>
</feature>